<evidence type="ECO:0000256" key="1">
    <source>
        <dbReference type="ARBA" id="ARBA00022723"/>
    </source>
</evidence>
<dbReference type="SMART" id="SM00184">
    <property type="entry name" value="RING"/>
    <property type="match status" value="1"/>
</dbReference>
<dbReference type="InterPro" id="IPR013083">
    <property type="entry name" value="Znf_RING/FYVE/PHD"/>
</dbReference>
<dbReference type="InterPro" id="IPR017907">
    <property type="entry name" value="Znf_RING_CS"/>
</dbReference>
<evidence type="ECO:0000313" key="6">
    <source>
        <dbReference type="EMBL" id="KAF4467915.1"/>
    </source>
</evidence>
<dbReference type="PANTHER" id="PTHR23041">
    <property type="entry name" value="RING FINGER DOMAIN-CONTAINING"/>
    <property type="match status" value="1"/>
</dbReference>
<dbReference type="EMBL" id="JAADYS010000681">
    <property type="protein sequence ID" value="KAF4467915.1"/>
    <property type="molecule type" value="Genomic_DNA"/>
</dbReference>
<proteinExistence type="predicted"/>
<keyword evidence="3" id="KW-0862">Zinc</keyword>
<keyword evidence="1" id="KW-0479">Metal-binding</keyword>
<dbReference type="SUPFAM" id="SSF57850">
    <property type="entry name" value="RING/U-box"/>
    <property type="match status" value="1"/>
</dbReference>
<evidence type="ECO:0000256" key="4">
    <source>
        <dbReference type="PROSITE-ProRule" id="PRU00175"/>
    </source>
</evidence>
<protein>
    <recommendedName>
        <fullName evidence="5">RING-type domain-containing protein</fullName>
    </recommendedName>
</protein>
<dbReference type="Gene3D" id="3.30.40.10">
    <property type="entry name" value="Zinc/RING finger domain, C3HC4 (zinc finger)"/>
    <property type="match status" value="1"/>
</dbReference>
<name>A0A8H4LGG8_9HYPO</name>
<comment type="caution">
    <text evidence="6">The sequence shown here is derived from an EMBL/GenBank/DDBJ whole genome shotgun (WGS) entry which is preliminary data.</text>
</comment>
<accession>A0A8H4LGG8</accession>
<evidence type="ECO:0000256" key="2">
    <source>
        <dbReference type="ARBA" id="ARBA00022771"/>
    </source>
</evidence>
<organism evidence="6 7">
    <name type="scientific">Fusarium albosuccineum</name>
    <dbReference type="NCBI Taxonomy" id="1237068"/>
    <lineage>
        <taxon>Eukaryota</taxon>
        <taxon>Fungi</taxon>
        <taxon>Dikarya</taxon>
        <taxon>Ascomycota</taxon>
        <taxon>Pezizomycotina</taxon>
        <taxon>Sordariomycetes</taxon>
        <taxon>Hypocreomycetidae</taxon>
        <taxon>Hypocreales</taxon>
        <taxon>Nectriaceae</taxon>
        <taxon>Fusarium</taxon>
        <taxon>Fusarium decemcellulare species complex</taxon>
    </lineage>
</organism>
<dbReference type="InterPro" id="IPR001841">
    <property type="entry name" value="Znf_RING"/>
</dbReference>
<dbReference type="OrthoDB" id="8062037at2759"/>
<gene>
    <name evidence="6" type="ORF">FALBO_5219</name>
</gene>
<dbReference type="GO" id="GO:0008270">
    <property type="term" value="F:zinc ion binding"/>
    <property type="evidence" value="ECO:0007669"/>
    <property type="project" value="UniProtKB-KW"/>
</dbReference>
<dbReference type="PROSITE" id="PS50089">
    <property type="entry name" value="ZF_RING_2"/>
    <property type="match status" value="1"/>
</dbReference>
<evidence type="ECO:0000259" key="5">
    <source>
        <dbReference type="PROSITE" id="PS50089"/>
    </source>
</evidence>
<reference evidence="6 7" key="1">
    <citation type="submission" date="2020-01" db="EMBL/GenBank/DDBJ databases">
        <title>Identification and distribution of gene clusters putatively required for synthesis of sphingolipid metabolism inhibitors in phylogenetically diverse species of the filamentous fungus Fusarium.</title>
        <authorList>
            <person name="Kim H.-S."/>
            <person name="Busman M."/>
            <person name="Brown D.W."/>
            <person name="Divon H."/>
            <person name="Uhlig S."/>
            <person name="Proctor R.H."/>
        </authorList>
    </citation>
    <scope>NUCLEOTIDE SEQUENCE [LARGE SCALE GENOMIC DNA]</scope>
    <source>
        <strain evidence="6 7">NRRL 20459</strain>
    </source>
</reference>
<keyword evidence="2 4" id="KW-0863">Zinc-finger</keyword>
<feature type="domain" description="RING-type" evidence="5">
    <location>
        <begin position="41"/>
        <end position="97"/>
    </location>
</feature>
<sequence length="288" mass="32582">MSEHPTSGLPVGDEISEAYWPSFRTMIENDPSKMEGLNLECPICYEQMMLGGEKYAPEHRNDSEYLHRARALRCGHMFCHGCVLDFTQYRSTCPTCSTSFMASQCHCIYLGNMVPDSVDDFDTVPTPSFDELPAKCDNCIMEDLFSGMNQTVSALLDLSHLPDQHVVSFTISLPDGGTMAPRALGKSPTVVESLEVPELMKSMCRRARSKLASKYADQQEVPEFEWHLHVYGPLPDGTPAPRHRSHIERATRFEQLEMETRGEVFDRGRFALSVGKAFFKFFEEWATD</sequence>
<evidence type="ECO:0000256" key="3">
    <source>
        <dbReference type="ARBA" id="ARBA00022833"/>
    </source>
</evidence>
<dbReference type="InterPro" id="IPR047134">
    <property type="entry name" value="RNF4"/>
</dbReference>
<dbReference type="AlphaFoldDB" id="A0A8H4LGG8"/>
<dbReference type="PANTHER" id="PTHR23041:SF78">
    <property type="entry name" value="E3 UBIQUITIN-PROTEIN LIGASE RNF4"/>
    <property type="match status" value="1"/>
</dbReference>
<dbReference type="PROSITE" id="PS00518">
    <property type="entry name" value="ZF_RING_1"/>
    <property type="match status" value="1"/>
</dbReference>
<dbReference type="Proteomes" id="UP000554235">
    <property type="component" value="Unassembled WGS sequence"/>
</dbReference>
<evidence type="ECO:0000313" key="7">
    <source>
        <dbReference type="Proteomes" id="UP000554235"/>
    </source>
</evidence>
<keyword evidence="7" id="KW-1185">Reference proteome</keyword>